<keyword evidence="4" id="KW-0233">DNA recombination</keyword>
<comment type="caution">
    <text evidence="8">The sequence shown here is derived from an EMBL/GenBank/DDBJ whole genome shotgun (WGS) entry which is preliminary data.</text>
</comment>
<dbReference type="PROSITE" id="PS51898">
    <property type="entry name" value="TYR_RECOMBINASE"/>
    <property type="match status" value="1"/>
</dbReference>
<dbReference type="InterPro" id="IPR013762">
    <property type="entry name" value="Integrase-like_cat_sf"/>
</dbReference>
<dbReference type="PANTHER" id="PTHR30349">
    <property type="entry name" value="PHAGE INTEGRASE-RELATED"/>
    <property type="match status" value="1"/>
</dbReference>
<keyword evidence="2" id="KW-0229">DNA integration</keyword>
<dbReference type="InterPro" id="IPR050090">
    <property type="entry name" value="Tyrosine_recombinase_XerCD"/>
</dbReference>
<evidence type="ECO:0000256" key="3">
    <source>
        <dbReference type="ARBA" id="ARBA00023125"/>
    </source>
</evidence>
<organism evidence="8 9">
    <name type="scientific">Pontibacillus salicampi</name>
    <dbReference type="NCBI Taxonomy" id="1449801"/>
    <lineage>
        <taxon>Bacteria</taxon>
        <taxon>Bacillati</taxon>
        <taxon>Bacillota</taxon>
        <taxon>Bacilli</taxon>
        <taxon>Bacillales</taxon>
        <taxon>Bacillaceae</taxon>
        <taxon>Pontibacillus</taxon>
    </lineage>
</organism>
<reference evidence="8 9" key="1">
    <citation type="submission" date="2024-09" db="EMBL/GenBank/DDBJ databases">
        <authorList>
            <person name="Sun Q."/>
            <person name="Mori K."/>
        </authorList>
    </citation>
    <scope>NUCLEOTIDE SEQUENCE [LARGE SCALE GENOMIC DNA]</scope>
    <source>
        <strain evidence="8 9">NCAIM B.02529</strain>
    </source>
</reference>
<feature type="domain" description="Core-binding (CB)" evidence="7">
    <location>
        <begin position="27"/>
        <end position="110"/>
    </location>
</feature>
<name>A0ABV6LTC8_9BACI</name>
<dbReference type="Gene3D" id="1.10.150.130">
    <property type="match status" value="1"/>
</dbReference>
<dbReference type="InterPro" id="IPR011010">
    <property type="entry name" value="DNA_brk_join_enz"/>
</dbReference>
<dbReference type="CDD" id="cd00397">
    <property type="entry name" value="DNA_BRE_C"/>
    <property type="match status" value="1"/>
</dbReference>
<dbReference type="EMBL" id="JBHLTP010000013">
    <property type="protein sequence ID" value="MFC0525508.1"/>
    <property type="molecule type" value="Genomic_DNA"/>
</dbReference>
<dbReference type="InterPro" id="IPR010998">
    <property type="entry name" value="Integrase_recombinase_N"/>
</dbReference>
<evidence type="ECO:0000256" key="1">
    <source>
        <dbReference type="ARBA" id="ARBA00008857"/>
    </source>
</evidence>
<dbReference type="InterPro" id="IPR002104">
    <property type="entry name" value="Integrase_catalytic"/>
</dbReference>
<gene>
    <name evidence="8" type="ORF">ACFFGV_18140</name>
</gene>
<dbReference type="Gene3D" id="1.10.443.10">
    <property type="entry name" value="Intergrase catalytic core"/>
    <property type="match status" value="1"/>
</dbReference>
<dbReference type="InterPro" id="IPR004107">
    <property type="entry name" value="Integrase_SAM-like_N"/>
</dbReference>
<evidence type="ECO:0000313" key="9">
    <source>
        <dbReference type="Proteomes" id="UP001589836"/>
    </source>
</evidence>
<protein>
    <submittedName>
        <fullName evidence="8">Tyrosine-type recombinase/integrase</fullName>
    </submittedName>
</protein>
<sequence>MRKKIRRTGVVKRRESGKEYEVQRVNLSYEKVVERISKVYESEGYRHRTVRDYMSYWREFFEIIKKENVFDVTKEDFRRYITTLLDVRKLSPVTVNIRLVSVKAIFSKLVKEELLSSNPGEEIPKLKIDEKKIYALSDSQIKRLFSMVDTDSVAGYRDYCAMLTALYCGLRSNELNALEIEDVDFDNKVILLPGAKNKNRKTRMIPMTEKVRNELHQLVTENIENFGRDVKHVFVNSFGESIRHDLIRKRMNMYGKKSGLDKEGVRCSPHSLRHSFAVRFLRGGGDIRTLQTIMGHSEISTTQVYLRYTDEDLFDRYQEASKRNPLDI</sequence>
<comment type="similarity">
    <text evidence="1">Belongs to the 'phage' integrase family.</text>
</comment>
<evidence type="ECO:0000256" key="5">
    <source>
        <dbReference type="PROSITE-ProRule" id="PRU01248"/>
    </source>
</evidence>
<proteinExistence type="inferred from homology"/>
<dbReference type="InterPro" id="IPR044068">
    <property type="entry name" value="CB"/>
</dbReference>
<dbReference type="PROSITE" id="PS51900">
    <property type="entry name" value="CB"/>
    <property type="match status" value="1"/>
</dbReference>
<feature type="domain" description="Tyr recombinase" evidence="6">
    <location>
        <begin position="131"/>
        <end position="318"/>
    </location>
</feature>
<evidence type="ECO:0000256" key="2">
    <source>
        <dbReference type="ARBA" id="ARBA00022908"/>
    </source>
</evidence>
<evidence type="ECO:0000256" key="4">
    <source>
        <dbReference type="ARBA" id="ARBA00023172"/>
    </source>
</evidence>
<evidence type="ECO:0000259" key="6">
    <source>
        <dbReference type="PROSITE" id="PS51898"/>
    </source>
</evidence>
<keyword evidence="9" id="KW-1185">Reference proteome</keyword>
<dbReference type="Pfam" id="PF13495">
    <property type="entry name" value="Phage_int_SAM_4"/>
    <property type="match status" value="1"/>
</dbReference>
<dbReference type="SUPFAM" id="SSF56349">
    <property type="entry name" value="DNA breaking-rejoining enzymes"/>
    <property type="match status" value="1"/>
</dbReference>
<dbReference type="Pfam" id="PF00589">
    <property type="entry name" value="Phage_integrase"/>
    <property type="match status" value="1"/>
</dbReference>
<dbReference type="RefSeq" id="WP_377350858.1">
    <property type="nucleotide sequence ID" value="NZ_JBHLTP010000013.1"/>
</dbReference>
<accession>A0ABV6LTC8</accession>
<evidence type="ECO:0000313" key="8">
    <source>
        <dbReference type="EMBL" id="MFC0525508.1"/>
    </source>
</evidence>
<dbReference type="Proteomes" id="UP001589836">
    <property type="component" value="Unassembled WGS sequence"/>
</dbReference>
<evidence type="ECO:0000259" key="7">
    <source>
        <dbReference type="PROSITE" id="PS51900"/>
    </source>
</evidence>
<keyword evidence="3 5" id="KW-0238">DNA-binding</keyword>
<dbReference type="PANTHER" id="PTHR30349:SF41">
    <property type="entry name" value="INTEGRASE_RECOMBINASE PROTEIN MJ0367-RELATED"/>
    <property type="match status" value="1"/>
</dbReference>